<keyword evidence="3" id="KW-0808">Transferase</keyword>
<dbReference type="PANTHER" id="PTHR45947:SF3">
    <property type="entry name" value="SULFOQUINOVOSYL TRANSFERASE SQD2"/>
    <property type="match status" value="1"/>
</dbReference>
<dbReference type="InterPro" id="IPR050194">
    <property type="entry name" value="Glycosyltransferase_grp1"/>
</dbReference>
<dbReference type="RefSeq" id="WP_092090825.1">
    <property type="nucleotide sequence ID" value="NZ_FOQE01000002.1"/>
</dbReference>
<dbReference type="CDD" id="cd03808">
    <property type="entry name" value="GT4_CapM-like"/>
    <property type="match status" value="1"/>
</dbReference>
<dbReference type="InterPro" id="IPR028098">
    <property type="entry name" value="Glyco_trans_4-like_N"/>
</dbReference>
<keyword evidence="4" id="KW-1185">Reference proteome</keyword>
<feature type="domain" description="Glycosyltransferase subfamily 4-like N-terminal" evidence="2">
    <location>
        <begin position="51"/>
        <end position="160"/>
    </location>
</feature>
<name>A0A1I3AXV9_9LACT</name>
<evidence type="ECO:0000313" key="4">
    <source>
        <dbReference type="Proteomes" id="UP000198668"/>
    </source>
</evidence>
<accession>A0A1I3AXV9</accession>
<dbReference type="Pfam" id="PF00534">
    <property type="entry name" value="Glycos_transf_1"/>
    <property type="match status" value="1"/>
</dbReference>
<dbReference type="AlphaFoldDB" id="A0A1I3AXV9"/>
<evidence type="ECO:0000313" key="3">
    <source>
        <dbReference type="EMBL" id="SFH54181.1"/>
    </source>
</evidence>
<proteinExistence type="predicted"/>
<reference evidence="3 4" key="1">
    <citation type="submission" date="2016-10" db="EMBL/GenBank/DDBJ databases">
        <authorList>
            <person name="de Groot N.N."/>
        </authorList>
    </citation>
    <scope>NUCLEOTIDE SEQUENCE [LARGE SCALE GENOMIC DNA]</scope>
    <source>
        <strain evidence="3 4">DSM 27630</strain>
    </source>
</reference>
<dbReference type="SUPFAM" id="SSF53756">
    <property type="entry name" value="UDP-Glycosyltransferase/glycogen phosphorylase"/>
    <property type="match status" value="1"/>
</dbReference>
<protein>
    <submittedName>
        <fullName evidence="3">Glycosyltransferase involved in cell wall bisynthesis</fullName>
    </submittedName>
</protein>
<dbReference type="InterPro" id="IPR001296">
    <property type="entry name" value="Glyco_trans_1"/>
</dbReference>
<evidence type="ECO:0000259" key="1">
    <source>
        <dbReference type="Pfam" id="PF00534"/>
    </source>
</evidence>
<dbReference type="EMBL" id="FOQE01000002">
    <property type="protein sequence ID" value="SFH54181.1"/>
    <property type="molecule type" value="Genomic_DNA"/>
</dbReference>
<dbReference type="OrthoDB" id="9806653at2"/>
<feature type="domain" description="Glycosyl transferase family 1" evidence="1">
    <location>
        <begin position="199"/>
        <end position="362"/>
    </location>
</feature>
<gene>
    <name evidence="3" type="ORF">SAMN04489868_10248</name>
</gene>
<evidence type="ECO:0000259" key="2">
    <source>
        <dbReference type="Pfam" id="PF13477"/>
    </source>
</evidence>
<dbReference type="Gene3D" id="3.40.50.2000">
    <property type="entry name" value="Glycogen Phosphorylase B"/>
    <property type="match status" value="2"/>
</dbReference>
<dbReference type="Pfam" id="PF13477">
    <property type="entry name" value="Glyco_trans_4_2"/>
    <property type="match status" value="1"/>
</dbReference>
<dbReference type="GO" id="GO:0016757">
    <property type="term" value="F:glycosyltransferase activity"/>
    <property type="evidence" value="ECO:0007669"/>
    <property type="project" value="InterPro"/>
</dbReference>
<sequence>MSKALIMASVAPMISAFNRDNIRLLQEMGQEVHVLANFTEDSETAKGRNKAFKEELEAMGVTAFDIAIDRDPLKITNLQSLFQIKKIFDREQYALIHCHSPIGGVLTRLAAAESRKKGTKVIYTAHGFHFFDGAPKKNWLLYYPVEKWLARLTDNLITINDEDFAAAHERRFKAEKLTLIEGVGIDQKRFMPTNDELRRKVRKKLGFPEDDFILIYVGELCTRKHQELLIKVVQQLSQDIKNIKLLLIGDGDKKNVYQEQIQALGVENHVDLLGYRTDVHQLMQMADIVVSSSKQEGLPVNIMEGMAIGLPLVVTDCRGNRDLVQHGTNGFVIEKENAASFAAAIKKLYASKTLRESFSEQSLQLIEQYGIEKISQKMKKLYQETLQTPMVSPLTTALASEQKKTIR</sequence>
<dbReference type="Proteomes" id="UP000198668">
    <property type="component" value="Unassembled WGS sequence"/>
</dbReference>
<organism evidence="3 4">
    <name type="scientific">Pisciglobus halotolerans</name>
    <dbReference type="NCBI Taxonomy" id="745365"/>
    <lineage>
        <taxon>Bacteria</taxon>
        <taxon>Bacillati</taxon>
        <taxon>Bacillota</taxon>
        <taxon>Bacilli</taxon>
        <taxon>Lactobacillales</taxon>
        <taxon>Carnobacteriaceae</taxon>
    </lineage>
</organism>
<dbReference type="PANTHER" id="PTHR45947">
    <property type="entry name" value="SULFOQUINOVOSYL TRANSFERASE SQD2"/>
    <property type="match status" value="1"/>
</dbReference>